<dbReference type="SUPFAM" id="SSF52540">
    <property type="entry name" value="P-loop containing nucleoside triphosphate hydrolases"/>
    <property type="match status" value="1"/>
</dbReference>
<dbReference type="InterPro" id="IPR005129">
    <property type="entry name" value="GTPase_ArgK"/>
</dbReference>
<dbReference type="Proteomes" id="UP000198711">
    <property type="component" value="Unassembled WGS sequence"/>
</dbReference>
<organism evidence="6 7">
    <name type="scientific">Hydrobacter penzbergensis</name>
    <dbReference type="NCBI Taxonomy" id="1235997"/>
    <lineage>
        <taxon>Bacteria</taxon>
        <taxon>Pseudomonadati</taxon>
        <taxon>Bacteroidota</taxon>
        <taxon>Chitinophagia</taxon>
        <taxon>Chitinophagales</taxon>
        <taxon>Chitinophagaceae</taxon>
        <taxon>Hydrobacter</taxon>
    </lineage>
</organism>
<keyword evidence="6" id="KW-0808">Transferase</keyword>
<sequence>MWEQFITGVSQGDFKALARSISLVENAVSGYETFLSRLPSGKTAITGITGPPGAGKSTLVDALIGAWVAQGKKVGVLCVDPSSPFNLGALLGDRIRMSEWYQHPHVFIRSLASRGALGGLHPQMIEITALMQAAGFDEIIVETVGVGQSEIEVAGLADTTVVVVVPEAGDEVQTMKAGLMEIADVFVVNKSDRPDADLFVKNLKQMLAPAFQQRTWQVPVIKTIASRKEGIDALMEAIVAHQHTARLLERKSWLFTERAYRLIQKHRMASIDKEEMRRSVRRALEEPGFNLFTFVQQYL</sequence>
<evidence type="ECO:0000313" key="6">
    <source>
        <dbReference type="EMBL" id="SDW58885.1"/>
    </source>
</evidence>
<evidence type="ECO:0000256" key="2">
    <source>
        <dbReference type="ARBA" id="ARBA00022741"/>
    </source>
</evidence>
<name>A0A8X8IDN4_9BACT</name>
<dbReference type="PANTHER" id="PTHR43087:SF1">
    <property type="entry name" value="LAO_AO TRANSPORT SYSTEM ATPASE"/>
    <property type="match status" value="1"/>
</dbReference>
<dbReference type="RefSeq" id="WP_092722986.1">
    <property type="nucleotide sequence ID" value="NZ_FNNO01000004.1"/>
</dbReference>
<evidence type="ECO:0000313" key="7">
    <source>
        <dbReference type="Proteomes" id="UP000198711"/>
    </source>
</evidence>
<dbReference type="InterPro" id="IPR052040">
    <property type="entry name" value="GTPase/Isobutyryl-CoA_mutase"/>
</dbReference>
<protein>
    <submittedName>
        <fullName evidence="6">LAO/AO transport system kinase</fullName>
    </submittedName>
</protein>
<reference evidence="6 7" key="1">
    <citation type="submission" date="2016-10" db="EMBL/GenBank/DDBJ databases">
        <authorList>
            <person name="Varghese N."/>
            <person name="Submissions S."/>
        </authorList>
    </citation>
    <scope>NUCLEOTIDE SEQUENCE [LARGE SCALE GENOMIC DNA]</scope>
    <source>
        <strain evidence="6 7">DSM 25353</strain>
    </source>
</reference>
<evidence type="ECO:0000256" key="1">
    <source>
        <dbReference type="ARBA" id="ARBA00009625"/>
    </source>
</evidence>
<keyword evidence="2" id="KW-0547">Nucleotide-binding</keyword>
<evidence type="ECO:0000256" key="3">
    <source>
        <dbReference type="ARBA" id="ARBA00022801"/>
    </source>
</evidence>
<dbReference type="NCBIfam" id="TIGR00750">
    <property type="entry name" value="lao"/>
    <property type="match status" value="1"/>
</dbReference>
<comment type="caution">
    <text evidence="6">The sequence shown here is derived from an EMBL/GenBank/DDBJ whole genome shotgun (WGS) entry which is preliminary data.</text>
</comment>
<keyword evidence="6" id="KW-0418">Kinase</keyword>
<dbReference type="Pfam" id="PF03308">
    <property type="entry name" value="MeaB"/>
    <property type="match status" value="1"/>
</dbReference>
<gene>
    <name evidence="6" type="ORF">SAMN05444410_10432</name>
</gene>
<accession>A0A8X8IDN4</accession>
<evidence type="ECO:0000256" key="5">
    <source>
        <dbReference type="ARBA" id="ARBA00023186"/>
    </source>
</evidence>
<dbReference type="Gene3D" id="3.40.50.300">
    <property type="entry name" value="P-loop containing nucleotide triphosphate hydrolases"/>
    <property type="match status" value="1"/>
</dbReference>
<evidence type="ECO:0000256" key="4">
    <source>
        <dbReference type="ARBA" id="ARBA00023134"/>
    </source>
</evidence>
<keyword evidence="7" id="KW-1185">Reference proteome</keyword>
<dbReference type="InterPro" id="IPR027417">
    <property type="entry name" value="P-loop_NTPase"/>
</dbReference>
<keyword evidence="3" id="KW-0378">Hydrolase</keyword>
<comment type="similarity">
    <text evidence="1">Belongs to the SIMIBI class G3E GTPase family. ArgK/MeaB subfamily.</text>
</comment>
<keyword evidence="5" id="KW-0143">Chaperone</keyword>
<dbReference type="PANTHER" id="PTHR43087">
    <property type="entry name" value="LYSINE/ARGININE/ORNITHINE TRANSPORT SYSTEM KINASE"/>
    <property type="match status" value="1"/>
</dbReference>
<dbReference type="AlphaFoldDB" id="A0A8X8IDN4"/>
<dbReference type="GO" id="GO:0005525">
    <property type="term" value="F:GTP binding"/>
    <property type="evidence" value="ECO:0007669"/>
    <property type="project" value="UniProtKB-KW"/>
</dbReference>
<dbReference type="GO" id="GO:0003924">
    <property type="term" value="F:GTPase activity"/>
    <property type="evidence" value="ECO:0007669"/>
    <property type="project" value="InterPro"/>
</dbReference>
<keyword evidence="4" id="KW-0342">GTP-binding</keyword>
<proteinExistence type="inferred from homology"/>
<dbReference type="GO" id="GO:0016301">
    <property type="term" value="F:kinase activity"/>
    <property type="evidence" value="ECO:0007669"/>
    <property type="project" value="UniProtKB-KW"/>
</dbReference>
<dbReference type="EMBL" id="FNNO01000004">
    <property type="protein sequence ID" value="SDW58885.1"/>
    <property type="molecule type" value="Genomic_DNA"/>
</dbReference>
<dbReference type="CDD" id="cd03114">
    <property type="entry name" value="MMAA-like"/>
    <property type="match status" value="1"/>
</dbReference>